<protein>
    <submittedName>
        <fullName evidence="9">PKD domain-containing protein</fullName>
    </submittedName>
</protein>
<dbReference type="PROSITE" id="PS50093">
    <property type="entry name" value="PKD"/>
    <property type="match status" value="1"/>
</dbReference>
<dbReference type="OrthoDB" id="9816308at2"/>
<feature type="domain" description="PKD" evidence="7">
    <location>
        <begin position="738"/>
        <end position="794"/>
    </location>
</feature>
<dbReference type="PANTHER" id="PTHR40469">
    <property type="entry name" value="SECRETED GLYCOSYL HYDROLASE"/>
    <property type="match status" value="1"/>
</dbReference>
<dbReference type="InterPro" id="IPR013783">
    <property type="entry name" value="Ig-like_fold"/>
</dbReference>
<keyword evidence="4" id="KW-0249">Electron transport</keyword>
<evidence type="ECO:0000256" key="5">
    <source>
        <dbReference type="ARBA" id="ARBA00023004"/>
    </source>
</evidence>
<dbReference type="InterPro" id="IPR036909">
    <property type="entry name" value="Cyt_c-like_dom_sf"/>
</dbReference>
<dbReference type="CDD" id="cd00146">
    <property type="entry name" value="PKD"/>
    <property type="match status" value="1"/>
</dbReference>
<evidence type="ECO:0000256" key="3">
    <source>
        <dbReference type="ARBA" id="ARBA00022723"/>
    </source>
</evidence>
<evidence type="ECO:0000259" key="7">
    <source>
        <dbReference type="PROSITE" id="PS50093"/>
    </source>
</evidence>
<dbReference type="Proteomes" id="UP000305848">
    <property type="component" value="Unassembled WGS sequence"/>
</dbReference>
<dbReference type="Gene3D" id="3.40.50.880">
    <property type="match status" value="1"/>
</dbReference>
<keyword evidence="5 6" id="KW-0408">Iron</keyword>
<feature type="binding site" description="covalent" evidence="6">
    <location>
        <position position="872"/>
    </location>
    <ligand>
        <name>heme c</name>
        <dbReference type="ChEBI" id="CHEBI:61717"/>
    </ligand>
</feature>
<dbReference type="Pfam" id="PF06283">
    <property type="entry name" value="ThuA"/>
    <property type="match status" value="1"/>
</dbReference>
<organism evidence="9 10">
    <name type="scientific">Ilyomonas limi</name>
    <dbReference type="NCBI Taxonomy" id="2575867"/>
    <lineage>
        <taxon>Bacteria</taxon>
        <taxon>Pseudomonadati</taxon>
        <taxon>Bacteroidota</taxon>
        <taxon>Chitinophagia</taxon>
        <taxon>Chitinophagales</taxon>
        <taxon>Chitinophagaceae</taxon>
        <taxon>Ilyomonas</taxon>
    </lineage>
</organism>
<dbReference type="InterPro" id="IPR002324">
    <property type="entry name" value="Cyt_c_ID"/>
</dbReference>
<dbReference type="InterPro" id="IPR009056">
    <property type="entry name" value="Cyt_c-like_dom"/>
</dbReference>
<keyword evidence="2 6" id="KW-0349">Heme</keyword>
<dbReference type="PROSITE" id="PS51007">
    <property type="entry name" value="CYTC"/>
    <property type="match status" value="1"/>
</dbReference>
<evidence type="ECO:0000256" key="4">
    <source>
        <dbReference type="ARBA" id="ARBA00022982"/>
    </source>
</evidence>
<dbReference type="InterPro" id="IPR029010">
    <property type="entry name" value="ThuA-like"/>
</dbReference>
<dbReference type="RefSeq" id="WP_137263449.1">
    <property type="nucleotide sequence ID" value="NZ_SZQL01000019.1"/>
</dbReference>
<proteinExistence type="predicted"/>
<dbReference type="InterPro" id="IPR011042">
    <property type="entry name" value="6-blade_b-propeller_TolB-like"/>
</dbReference>
<name>A0A4U3KTK3_9BACT</name>
<accession>A0A4U3KTK3</accession>
<gene>
    <name evidence="9" type="ORF">FC093_19285</name>
</gene>
<keyword evidence="1" id="KW-0813">Transport</keyword>
<feature type="domain" description="Cytochrome c" evidence="8">
    <location>
        <begin position="851"/>
        <end position="943"/>
    </location>
</feature>
<dbReference type="Gene3D" id="2.60.40.10">
    <property type="entry name" value="Immunoglobulins"/>
    <property type="match status" value="1"/>
</dbReference>
<feature type="binding site" description="covalent" evidence="6">
    <location>
        <position position="876"/>
    </location>
    <ligand>
        <name>heme c</name>
        <dbReference type="ChEBI" id="CHEBI:61717"/>
    </ligand>
</feature>
<dbReference type="Gene3D" id="2.120.10.30">
    <property type="entry name" value="TolB, C-terminal domain"/>
    <property type="match status" value="1"/>
</dbReference>
<dbReference type="EMBL" id="SZQL01000019">
    <property type="protein sequence ID" value="TKK65680.1"/>
    <property type="molecule type" value="Genomic_DNA"/>
</dbReference>
<evidence type="ECO:0000313" key="10">
    <source>
        <dbReference type="Proteomes" id="UP000305848"/>
    </source>
</evidence>
<keyword evidence="10" id="KW-1185">Reference proteome</keyword>
<dbReference type="SMART" id="SM00089">
    <property type="entry name" value="PKD"/>
    <property type="match status" value="1"/>
</dbReference>
<dbReference type="PRINTS" id="PR00606">
    <property type="entry name" value="CYTCHROMECID"/>
</dbReference>
<keyword evidence="3 6" id="KW-0479">Metal-binding</keyword>
<dbReference type="InterPro" id="IPR000601">
    <property type="entry name" value="PKD_dom"/>
</dbReference>
<dbReference type="AlphaFoldDB" id="A0A4U3KTK3"/>
<sequence>MLMKLSLRLLIIGLLVCTLFSCRQREGEPRILVFTKTAGFHHSSIPNGVDAIMKLGAQNNFEVDTTSDASMITEDTLKKYAAVVFLHTTGNLFNAQEQSDLERYIQAGGGFAGIHAAADANYDWHWYGRLVGGYFNGHPEQQEAVLHAVDKDTTMTGNIPATWKRKDEWYNFKSLDSNLHVLITIDESSYKGGTNGANHPMAWYHEFDGGRAWYTELGHTEESFTDPAYLSHLLAGIRYAIGDNKELNYSKVTALRAPDENRFTKTQLVQATFFEPTEMTILPNLDILVAQRRGELMLYKKNTNSVKQAGFLNVYYKTLHTQGVNSEEGLLGIQADPDYASNHYVYIYYSPVDSSVDRLSRFTFNNDTLDLSTEKVILEVGTTREICCHTGGSIAFGKDDELFVSTGDNSTPFDEPNNPPYNIHSFAPIDDRPGHEQWDSRRGAGNTNDLRGKILRIKINKDGTYGIPEGNLFPKGTDKTRPEIYVMGDRNPYRISVDKKNGYLYWGEVGPDANADSLDTRGPRGYDELNQAKKAGNFGWPYFVGNNYPYHEYDFNTGKTGPAFDPQHPVNDSRNNTGLRDLPPLSPAFIWYPYGESAEFPSVGSGGRTAMAGPAYYADMYPKETRYPDYYDKKVFIYEWIRGWIKAVSLTPNGDFDRLEPFMEGTKFNAPIDMEMGPDGRLYILEYGSGWFQKNTDAGLARIDYNSGNRPPAIASIKVDKTAGALPFNGKATVDVKDPDHDALSYKWTLGNGKVVETKTPTVDFNYTQAGDYNIQVEVKDDKGAVAKSDVVSVYAGNEIPDVTIQLGGNKSFYLPGKPIPYTVKVQDKGAVDNANLYISANFVEGYDRAGDANIGAGTHIAGRNLAFSMDCKTCHKEAEKSIGPAFIDVSKKYEKDPNAMNYLMNKVMKGGAGVWGDQAMPAHPNISQADLKQIIEYVMSLSQKTTLQKSLPPTGTITPPAGAKGNATLVVAASYTNTPANNLKALTGSNTVALPGSTVSFKGKEKVQGFTTFAYNGQQMMIMPPQQGWFAMDSIDLSGVSTINLRGGYQKTFPTDYKVEIHLDDANGKVIGTGTLSADATSKDVTNKLPIRTASAHCTIQPVTDGAFHTLYFVCTPVKSNAAGTAAILSVQFK</sequence>
<comment type="PTM">
    <text evidence="6">Binds 1 heme c group covalently per subunit.</text>
</comment>
<dbReference type="PROSITE" id="PS51257">
    <property type="entry name" value="PROKAR_LIPOPROTEIN"/>
    <property type="match status" value="1"/>
</dbReference>
<evidence type="ECO:0000256" key="2">
    <source>
        <dbReference type="ARBA" id="ARBA00022617"/>
    </source>
</evidence>
<evidence type="ECO:0000256" key="1">
    <source>
        <dbReference type="ARBA" id="ARBA00022448"/>
    </source>
</evidence>
<dbReference type="PANTHER" id="PTHR40469:SF2">
    <property type="entry name" value="GALACTOSE-BINDING DOMAIN-LIKE SUPERFAMILY PROTEIN"/>
    <property type="match status" value="1"/>
</dbReference>
<dbReference type="Pfam" id="PF07995">
    <property type="entry name" value="GSDH"/>
    <property type="match status" value="1"/>
</dbReference>
<dbReference type="SUPFAM" id="SSF52317">
    <property type="entry name" value="Class I glutamine amidotransferase-like"/>
    <property type="match status" value="1"/>
</dbReference>
<dbReference type="GO" id="GO:0020037">
    <property type="term" value="F:heme binding"/>
    <property type="evidence" value="ECO:0007669"/>
    <property type="project" value="InterPro"/>
</dbReference>
<dbReference type="InterPro" id="IPR012938">
    <property type="entry name" value="Glc/Sorbosone_DH"/>
</dbReference>
<reference evidence="9 10" key="1">
    <citation type="submission" date="2019-05" db="EMBL/GenBank/DDBJ databases">
        <title>Panacibacter sp. strain 17mud1-8 Genome sequencing and assembly.</title>
        <authorList>
            <person name="Chhetri G."/>
        </authorList>
    </citation>
    <scope>NUCLEOTIDE SEQUENCE [LARGE SCALE GENOMIC DNA]</scope>
    <source>
        <strain evidence="9 10">17mud1-8</strain>
    </source>
</reference>
<dbReference type="SUPFAM" id="SSF50952">
    <property type="entry name" value="Soluble quinoprotein glucose dehydrogenase"/>
    <property type="match status" value="1"/>
</dbReference>
<dbReference type="InterPro" id="IPR035986">
    <property type="entry name" value="PKD_dom_sf"/>
</dbReference>
<dbReference type="Pfam" id="PF00034">
    <property type="entry name" value="Cytochrom_C"/>
    <property type="match status" value="1"/>
</dbReference>
<dbReference type="SUPFAM" id="SSF46626">
    <property type="entry name" value="Cytochrome c"/>
    <property type="match status" value="1"/>
</dbReference>
<dbReference type="InterPro" id="IPR022409">
    <property type="entry name" value="PKD/Chitinase_dom"/>
</dbReference>
<dbReference type="GO" id="GO:0005506">
    <property type="term" value="F:iron ion binding"/>
    <property type="evidence" value="ECO:0007669"/>
    <property type="project" value="InterPro"/>
</dbReference>
<dbReference type="Gene3D" id="1.10.760.10">
    <property type="entry name" value="Cytochrome c-like domain"/>
    <property type="match status" value="1"/>
</dbReference>
<feature type="binding site" description="covalent" evidence="6">
    <location>
        <position position="921"/>
    </location>
    <ligand>
        <name>heme c</name>
        <dbReference type="ChEBI" id="CHEBI:61717"/>
    </ligand>
</feature>
<dbReference type="InterPro" id="IPR029062">
    <property type="entry name" value="Class_I_gatase-like"/>
</dbReference>
<dbReference type="SUPFAM" id="SSF49299">
    <property type="entry name" value="PKD domain"/>
    <property type="match status" value="1"/>
</dbReference>
<comment type="caution">
    <text evidence="9">The sequence shown here is derived from an EMBL/GenBank/DDBJ whole genome shotgun (WGS) entry which is preliminary data.</text>
</comment>
<evidence type="ECO:0000313" key="9">
    <source>
        <dbReference type="EMBL" id="TKK65680.1"/>
    </source>
</evidence>
<dbReference type="GO" id="GO:0009055">
    <property type="term" value="F:electron transfer activity"/>
    <property type="evidence" value="ECO:0007669"/>
    <property type="project" value="InterPro"/>
</dbReference>
<dbReference type="InterPro" id="IPR011041">
    <property type="entry name" value="Quinoprot_gluc/sorb_DH_b-prop"/>
</dbReference>
<evidence type="ECO:0000256" key="6">
    <source>
        <dbReference type="PIRSR" id="PIRSR602324-1"/>
    </source>
</evidence>
<evidence type="ECO:0000259" key="8">
    <source>
        <dbReference type="PROSITE" id="PS51007"/>
    </source>
</evidence>
<dbReference type="Pfam" id="PF00801">
    <property type="entry name" value="PKD"/>
    <property type="match status" value="1"/>
</dbReference>